<dbReference type="GO" id="GO:0005524">
    <property type="term" value="F:ATP binding"/>
    <property type="evidence" value="ECO:0007669"/>
    <property type="project" value="UniProtKB-KW"/>
</dbReference>
<evidence type="ECO:0000259" key="5">
    <source>
        <dbReference type="Pfam" id="PF23242"/>
    </source>
</evidence>
<dbReference type="AlphaFoldDB" id="A0A8G1RCV8"/>
<dbReference type="InterPro" id="IPR027417">
    <property type="entry name" value="P-loop_NTPase"/>
</dbReference>
<dbReference type="PANTHER" id="PTHR45991:SF1">
    <property type="entry name" value="PACHYTENE CHECKPOINT PROTEIN 2 HOMOLOG"/>
    <property type="match status" value="1"/>
</dbReference>
<dbReference type="Gene3D" id="3.40.50.300">
    <property type="entry name" value="P-loop containing nucleotide triphosphate hydrolases"/>
    <property type="match status" value="1"/>
</dbReference>
<dbReference type="Proteomes" id="UP000249526">
    <property type="component" value="Unassembled WGS sequence"/>
</dbReference>
<dbReference type="InterPro" id="IPR044539">
    <property type="entry name" value="Pch2-like"/>
</dbReference>
<sequence length="493" mass="54916">MDMSVNSCVANPVEESQRSILHIEARVKHANDGMIVRTDLVRDEITEWLHNNYIVMSVDQFINSFGGLSEPHAQALEFILVTECSGGNLDSGTYRLQDVQLDVQVYQLRTKSERQILQKTSALEDSTEAGGGVATARVLALPSIDLEGLWETLDYDQPIQSTLLSVISRMAVSLSAHKLDKWTINWNRLLLIWGPPGTGKTSLWLVDVLHGVRGLAQKLAIRLGKDYPQSKLFEINAYSLGSKYYGESSKLVNGMFDNIETFLQEEEDTFVCVFMDEIETLVARRDRALSSNEPFDAIRAVDAVLTGLDKLKEHSNVIVVCTSNLITALDQAFLDRVDIKQYMPQLSSRPIYNIYKDCLEELSQSGLIEGVSFDVVQVTPDDPQTALQYVEQAAEHLTLPTFDEVLLHYRSFPDAIPTLLANAVFESEGLSGRTVRRLPALSLILYSNGTRCDIRTAIEALRMGIASEWQAKTEATMTMAEEQLSGTTQANGQ</sequence>
<evidence type="ECO:0000256" key="3">
    <source>
        <dbReference type="RuleBase" id="RU003651"/>
    </source>
</evidence>
<dbReference type="InterPro" id="IPR003960">
    <property type="entry name" value="ATPase_AAA_CS"/>
</dbReference>
<dbReference type="Pfam" id="PF23563">
    <property type="entry name" value="TRIP13_N"/>
    <property type="match status" value="1"/>
</dbReference>
<evidence type="ECO:0000256" key="2">
    <source>
        <dbReference type="ARBA" id="ARBA00022840"/>
    </source>
</evidence>
<evidence type="ECO:0000259" key="4">
    <source>
        <dbReference type="Pfam" id="PF00004"/>
    </source>
</evidence>
<dbReference type="GO" id="GO:0005634">
    <property type="term" value="C:nucleus"/>
    <property type="evidence" value="ECO:0007669"/>
    <property type="project" value="TreeGrafter"/>
</dbReference>
<dbReference type="EMBL" id="KZ825055">
    <property type="protein sequence ID" value="RAH62115.1"/>
    <property type="molecule type" value="Genomic_DNA"/>
</dbReference>
<dbReference type="RefSeq" id="XP_025520037.1">
    <property type="nucleotide sequence ID" value="XM_025655647.1"/>
</dbReference>
<dbReference type="GeneID" id="37159049"/>
<accession>A0A8G1RCV8</accession>
<reference evidence="6 7" key="1">
    <citation type="submission" date="2018-02" db="EMBL/GenBank/DDBJ databases">
        <title>The genomes of Aspergillus section Nigri reveals drivers in fungal speciation.</title>
        <authorList>
            <consortium name="DOE Joint Genome Institute"/>
            <person name="Vesth T.C."/>
            <person name="Nybo J."/>
            <person name="Theobald S."/>
            <person name="Brandl J."/>
            <person name="Frisvad J.C."/>
            <person name="Nielsen K.F."/>
            <person name="Lyhne E.K."/>
            <person name="Kogle M.E."/>
            <person name="Kuo A."/>
            <person name="Riley R."/>
            <person name="Clum A."/>
            <person name="Nolan M."/>
            <person name="Lipzen A."/>
            <person name="Salamov A."/>
            <person name="Henrissat B."/>
            <person name="Wiebenga A."/>
            <person name="De vries R.P."/>
            <person name="Grigoriev I.V."/>
            <person name="Mortensen U.H."/>
            <person name="Andersen M.R."/>
            <person name="Baker S.E."/>
        </authorList>
    </citation>
    <scope>NUCLEOTIDE SEQUENCE [LARGE SCALE GENOMIC DNA]</scope>
    <source>
        <strain evidence="6 7">CBS 112811</strain>
    </source>
</reference>
<proteinExistence type="inferred from homology"/>
<comment type="similarity">
    <text evidence="3">Belongs to the AAA ATPase family.</text>
</comment>
<dbReference type="InterPro" id="IPR058249">
    <property type="entry name" value="Pch2_C"/>
</dbReference>
<dbReference type="InterPro" id="IPR003959">
    <property type="entry name" value="ATPase_AAA_core"/>
</dbReference>
<dbReference type="GO" id="GO:0016887">
    <property type="term" value="F:ATP hydrolysis activity"/>
    <property type="evidence" value="ECO:0007669"/>
    <property type="project" value="InterPro"/>
</dbReference>
<dbReference type="GO" id="GO:0051598">
    <property type="term" value="P:meiotic recombination checkpoint signaling"/>
    <property type="evidence" value="ECO:0007669"/>
    <property type="project" value="TreeGrafter"/>
</dbReference>
<dbReference type="GO" id="GO:0005694">
    <property type="term" value="C:chromosome"/>
    <property type="evidence" value="ECO:0007669"/>
    <property type="project" value="TreeGrafter"/>
</dbReference>
<evidence type="ECO:0000313" key="6">
    <source>
        <dbReference type="EMBL" id="RAH62115.1"/>
    </source>
</evidence>
<keyword evidence="2 3" id="KW-0067">ATP-binding</keyword>
<organism evidence="6 7">
    <name type="scientific">Aspergillus piperis CBS 112811</name>
    <dbReference type="NCBI Taxonomy" id="1448313"/>
    <lineage>
        <taxon>Eukaryota</taxon>
        <taxon>Fungi</taxon>
        <taxon>Dikarya</taxon>
        <taxon>Ascomycota</taxon>
        <taxon>Pezizomycotina</taxon>
        <taxon>Eurotiomycetes</taxon>
        <taxon>Eurotiomycetidae</taxon>
        <taxon>Eurotiales</taxon>
        <taxon>Aspergillaceae</taxon>
        <taxon>Aspergillus</taxon>
        <taxon>Aspergillus subgen. Circumdati</taxon>
    </lineage>
</organism>
<evidence type="ECO:0000256" key="1">
    <source>
        <dbReference type="ARBA" id="ARBA00022741"/>
    </source>
</evidence>
<evidence type="ECO:0000313" key="7">
    <source>
        <dbReference type="Proteomes" id="UP000249526"/>
    </source>
</evidence>
<dbReference type="SUPFAM" id="SSF52540">
    <property type="entry name" value="P-loop containing nucleoside triphosphate hydrolases"/>
    <property type="match status" value="1"/>
</dbReference>
<dbReference type="PROSITE" id="PS00674">
    <property type="entry name" value="AAA"/>
    <property type="match status" value="1"/>
</dbReference>
<gene>
    <name evidence="6" type="ORF">BO85DRAFT_363133</name>
</gene>
<name>A0A8G1RCV8_9EURO</name>
<keyword evidence="1 3" id="KW-0547">Nucleotide-binding</keyword>
<dbReference type="Pfam" id="PF23242">
    <property type="entry name" value="AAA_lid_TRIP13_C"/>
    <property type="match status" value="1"/>
</dbReference>
<protein>
    <submittedName>
        <fullName evidence="6">Pachytene checkpoint component Pch2</fullName>
    </submittedName>
</protein>
<dbReference type="Pfam" id="PF00004">
    <property type="entry name" value="AAA"/>
    <property type="match status" value="1"/>
</dbReference>
<keyword evidence="7" id="KW-1185">Reference proteome</keyword>
<feature type="domain" description="Pachytene checkpoint protein 2 C-terminal" evidence="5">
    <location>
        <begin position="349"/>
        <end position="468"/>
    </location>
</feature>
<feature type="domain" description="ATPase AAA-type core" evidence="4">
    <location>
        <begin position="190"/>
        <end position="344"/>
    </location>
</feature>
<dbReference type="PANTHER" id="PTHR45991">
    <property type="entry name" value="PACHYTENE CHECKPOINT PROTEIN 2"/>
    <property type="match status" value="1"/>
</dbReference>
<dbReference type="GO" id="GO:0007131">
    <property type="term" value="P:reciprocal meiotic recombination"/>
    <property type="evidence" value="ECO:0007669"/>
    <property type="project" value="TreeGrafter"/>
</dbReference>